<dbReference type="PATRIC" id="fig|1097667.3.peg.2574"/>
<dbReference type="NCBIfam" id="TIGR00236">
    <property type="entry name" value="wecB"/>
    <property type="match status" value="1"/>
</dbReference>
<keyword evidence="1 3" id="KW-0413">Isomerase</keyword>
<dbReference type="OrthoDB" id="9803238at2"/>
<dbReference type="Gene3D" id="3.40.50.2000">
    <property type="entry name" value="Glycogen Phosphorylase B"/>
    <property type="match status" value="2"/>
</dbReference>
<dbReference type="InterPro" id="IPR003331">
    <property type="entry name" value="UDP_GlcNAc_Epimerase_2_dom"/>
</dbReference>
<evidence type="ECO:0000313" key="3">
    <source>
        <dbReference type="EMBL" id="EHN10557.1"/>
    </source>
</evidence>
<dbReference type="Proteomes" id="UP000005143">
    <property type="component" value="Unassembled WGS sequence"/>
</dbReference>
<dbReference type="InterPro" id="IPR029767">
    <property type="entry name" value="WecB-like"/>
</dbReference>
<dbReference type="CDD" id="cd03786">
    <property type="entry name" value="GTB_UDP-GlcNAc_2-Epimerase"/>
    <property type="match status" value="1"/>
</dbReference>
<dbReference type="EC" id="5.1.3.14" evidence="3"/>
<keyword evidence="4" id="KW-1185">Reference proteome</keyword>
<name>H0E6Z2_9ACTN</name>
<dbReference type="Pfam" id="PF02350">
    <property type="entry name" value="Epimerase_2"/>
    <property type="match status" value="1"/>
</dbReference>
<dbReference type="PANTHER" id="PTHR43174:SF1">
    <property type="entry name" value="UDP-N-ACETYLGLUCOSAMINE 2-EPIMERASE"/>
    <property type="match status" value="1"/>
</dbReference>
<evidence type="ECO:0000313" key="4">
    <source>
        <dbReference type="Proteomes" id="UP000005143"/>
    </source>
</evidence>
<accession>H0E6Z2</accession>
<sequence>MRILTVVGNRPQFVKAAAVSRPLRERHDELLVHTGQHHDDALSAVFFRELDLPEPDVELALGGGTNLAQTARMIAELEPLVADAGADAVLVYGDTNTTLAAALVAADAGIPLAHVEAGMRSFDRRMPEERNRVVCDHLSQLLLVPTPTAAGNLQREGLGERVVEVGDVMTDITLLVHPRARERAATWLPERDLAAGGYLLVTAHRAGNVDERERLASLVEVLRAVATPERPVVLPLHPRTRARLREHRLWDRLAGEATTAIRLIDPVGPLDFATLLVGAAAVLTDSGGVQKEAYLAGVPCVTLRDTTEWTETVEVGWNVLVDLDPAAAAAALNRSPPADRPELFGDGQAGRRVVAALERAFG</sequence>
<evidence type="ECO:0000256" key="1">
    <source>
        <dbReference type="RuleBase" id="RU003513"/>
    </source>
</evidence>
<reference evidence="3 4" key="1">
    <citation type="journal article" date="2013" name="Biodegradation">
        <title>Quantitative proteomic analysis of ibuprofen-degrading Patulibacter sp. strain I11.</title>
        <authorList>
            <person name="Almeida B."/>
            <person name="Kjeldal H."/>
            <person name="Lolas I."/>
            <person name="Knudsen A.D."/>
            <person name="Carvalho G."/>
            <person name="Nielsen K.L."/>
            <person name="Barreto Crespo M.T."/>
            <person name="Stensballe A."/>
            <person name="Nielsen J.L."/>
        </authorList>
    </citation>
    <scope>NUCLEOTIDE SEQUENCE [LARGE SCALE GENOMIC DNA]</scope>
    <source>
        <strain evidence="3 4">I11</strain>
    </source>
</reference>
<comment type="similarity">
    <text evidence="1">Belongs to the UDP-N-acetylglucosamine 2-epimerase family.</text>
</comment>
<organism evidence="3 4">
    <name type="scientific">Patulibacter medicamentivorans</name>
    <dbReference type="NCBI Taxonomy" id="1097667"/>
    <lineage>
        <taxon>Bacteria</taxon>
        <taxon>Bacillati</taxon>
        <taxon>Actinomycetota</taxon>
        <taxon>Thermoleophilia</taxon>
        <taxon>Solirubrobacterales</taxon>
        <taxon>Patulibacteraceae</taxon>
        <taxon>Patulibacter</taxon>
    </lineage>
</organism>
<dbReference type="EMBL" id="AGUD01000213">
    <property type="protein sequence ID" value="EHN10557.1"/>
    <property type="molecule type" value="Genomic_DNA"/>
</dbReference>
<dbReference type="RefSeq" id="WP_007575795.1">
    <property type="nucleotide sequence ID" value="NZ_AGUD01000213.1"/>
</dbReference>
<gene>
    <name evidence="3" type="ORF">PAI11_25940</name>
</gene>
<dbReference type="SUPFAM" id="SSF53756">
    <property type="entry name" value="UDP-Glycosyltransferase/glycogen phosphorylase"/>
    <property type="match status" value="1"/>
</dbReference>
<dbReference type="GO" id="GO:0008761">
    <property type="term" value="F:UDP-N-acetylglucosamine 2-epimerase activity"/>
    <property type="evidence" value="ECO:0007669"/>
    <property type="project" value="UniProtKB-EC"/>
</dbReference>
<dbReference type="AlphaFoldDB" id="H0E6Z2"/>
<proteinExistence type="inferred from homology"/>
<feature type="domain" description="UDP-N-acetylglucosamine 2-epimerase" evidence="2">
    <location>
        <begin position="27"/>
        <end position="358"/>
    </location>
</feature>
<evidence type="ECO:0000259" key="2">
    <source>
        <dbReference type="Pfam" id="PF02350"/>
    </source>
</evidence>
<protein>
    <submittedName>
        <fullName evidence="3">UDP-N-acetylglucosamine 2-epimerase</fullName>
        <ecNumber evidence="3">5.1.3.14</ecNumber>
    </submittedName>
</protein>
<comment type="caution">
    <text evidence="3">The sequence shown here is derived from an EMBL/GenBank/DDBJ whole genome shotgun (WGS) entry which is preliminary data.</text>
</comment>
<dbReference type="PANTHER" id="PTHR43174">
    <property type="entry name" value="UDP-N-ACETYLGLUCOSAMINE 2-EPIMERASE"/>
    <property type="match status" value="1"/>
</dbReference>